<keyword evidence="4" id="KW-0410">Iron transport</keyword>
<proteinExistence type="predicted"/>
<evidence type="ECO:0000313" key="11">
    <source>
        <dbReference type="EMBL" id="EEP28735.1"/>
    </source>
</evidence>
<dbReference type="AlphaFoldDB" id="C4G8A9"/>
<dbReference type="eggNOG" id="COG1120">
    <property type="taxonomic scope" value="Bacteria"/>
</dbReference>
<dbReference type="EMBL" id="ACIP02000001">
    <property type="protein sequence ID" value="EEP28735.1"/>
    <property type="molecule type" value="Genomic_DNA"/>
</dbReference>
<evidence type="ECO:0000256" key="9">
    <source>
        <dbReference type="ARBA" id="ARBA00023136"/>
    </source>
</evidence>
<dbReference type="InterPro" id="IPR003593">
    <property type="entry name" value="AAA+_ATPase"/>
</dbReference>
<evidence type="ECO:0000256" key="1">
    <source>
        <dbReference type="ARBA" id="ARBA00004202"/>
    </source>
</evidence>
<keyword evidence="7" id="KW-0408">Iron</keyword>
<dbReference type="InterPro" id="IPR027417">
    <property type="entry name" value="P-loop_NTPase"/>
</dbReference>
<dbReference type="GO" id="GO:0006826">
    <property type="term" value="P:iron ion transport"/>
    <property type="evidence" value="ECO:0007669"/>
    <property type="project" value="UniProtKB-KW"/>
</dbReference>
<reference evidence="11" key="1">
    <citation type="submission" date="2009-04" db="EMBL/GenBank/DDBJ databases">
        <authorList>
            <person name="Weinstock G."/>
            <person name="Sodergren E."/>
            <person name="Clifton S."/>
            <person name="Fulton L."/>
            <person name="Fulton B."/>
            <person name="Courtney L."/>
            <person name="Fronick C."/>
            <person name="Harrison M."/>
            <person name="Strong C."/>
            <person name="Farmer C."/>
            <person name="Delahaunty K."/>
            <person name="Markovic C."/>
            <person name="Hall O."/>
            <person name="Minx P."/>
            <person name="Tomlinson C."/>
            <person name="Mitreva M."/>
            <person name="Nelson J."/>
            <person name="Hou S."/>
            <person name="Wollam A."/>
            <person name="Pepin K.H."/>
            <person name="Johnson M."/>
            <person name="Bhonagiri V."/>
            <person name="Nash W.E."/>
            <person name="Warren W."/>
            <person name="Chinwalla A."/>
            <person name="Mardis E.R."/>
            <person name="Wilson R.K."/>
        </authorList>
    </citation>
    <scope>NUCLEOTIDE SEQUENCE [LARGE SCALE GENOMIC DNA]</scope>
    <source>
        <strain evidence="11">DSM 14600</strain>
    </source>
</reference>
<keyword evidence="6 11" id="KW-0067">ATP-binding</keyword>
<dbReference type="CDD" id="cd03214">
    <property type="entry name" value="ABC_Iron-Siderophores_B12_Hemin"/>
    <property type="match status" value="1"/>
</dbReference>
<sequence>MDKNQMPCELQFTSADISVGHTPILHDLSLSIPRGQITVLLGPNGCGKTSLLQCLNGMSSVSSGSLTYQGESLIDMPERKRARKIAFLPQVRSIIPSIPVHTLVEHGRFPYQGFSRRPNAEDRRLVDQAMKACGILSFADRSVDTLSGGMRQRVFLAMVLAQATPLIVLDEPTTYLDPKSQNEIMDLVTSLRDRGKTVIMVLHDLAQAARTADHLVIMSDARRVIASGPKEEVLNTSAISDVFGVSMHRVSIDGGWHYLFF</sequence>
<name>C4G8A9_9FIRM</name>
<dbReference type="GO" id="GO:0005886">
    <property type="term" value="C:plasma membrane"/>
    <property type="evidence" value="ECO:0007669"/>
    <property type="project" value="UniProtKB-SubCell"/>
</dbReference>
<keyword evidence="5" id="KW-0547">Nucleotide-binding</keyword>
<evidence type="ECO:0000256" key="8">
    <source>
        <dbReference type="ARBA" id="ARBA00023065"/>
    </source>
</evidence>
<evidence type="ECO:0000256" key="5">
    <source>
        <dbReference type="ARBA" id="ARBA00022741"/>
    </source>
</evidence>
<protein>
    <submittedName>
        <fullName evidence="11">ABC transporter, ATP-binding protein</fullName>
    </submittedName>
</protein>
<dbReference type="PANTHER" id="PTHR42771:SF2">
    <property type="entry name" value="IRON(3+)-HYDROXAMATE IMPORT ATP-BINDING PROTEIN FHUC"/>
    <property type="match status" value="1"/>
</dbReference>
<feature type="domain" description="ABC transporter" evidence="10">
    <location>
        <begin position="10"/>
        <end position="245"/>
    </location>
</feature>
<dbReference type="RefSeq" id="WP_006905123.1">
    <property type="nucleotide sequence ID" value="NZ_GG665866.1"/>
</dbReference>
<dbReference type="Proteomes" id="UP000003494">
    <property type="component" value="Unassembled WGS sequence"/>
</dbReference>
<keyword evidence="3" id="KW-1003">Cell membrane</keyword>
<dbReference type="PANTHER" id="PTHR42771">
    <property type="entry name" value="IRON(3+)-HYDROXAMATE IMPORT ATP-BINDING PROTEIN FHUC"/>
    <property type="match status" value="1"/>
</dbReference>
<comment type="caution">
    <text evidence="11">The sequence shown here is derived from an EMBL/GenBank/DDBJ whole genome shotgun (WGS) entry which is preliminary data.</text>
</comment>
<dbReference type="PROSITE" id="PS50893">
    <property type="entry name" value="ABC_TRANSPORTER_2"/>
    <property type="match status" value="1"/>
</dbReference>
<organism evidence="11 12">
    <name type="scientific">Shuttleworthella satelles DSM 14600</name>
    <dbReference type="NCBI Taxonomy" id="626523"/>
    <lineage>
        <taxon>Bacteria</taxon>
        <taxon>Bacillati</taxon>
        <taxon>Bacillota</taxon>
        <taxon>Clostridia</taxon>
        <taxon>Lachnospirales</taxon>
        <taxon>Lachnospiraceae</taxon>
        <taxon>Shuttleworthella</taxon>
    </lineage>
</organism>
<dbReference type="HOGENOM" id="CLU_000604_1_11_9"/>
<dbReference type="FunFam" id="3.40.50.300:FF:000134">
    <property type="entry name" value="Iron-enterobactin ABC transporter ATP-binding protein"/>
    <property type="match status" value="1"/>
</dbReference>
<dbReference type="Pfam" id="PF00005">
    <property type="entry name" value="ABC_tran"/>
    <property type="match status" value="1"/>
</dbReference>
<evidence type="ECO:0000259" key="10">
    <source>
        <dbReference type="PROSITE" id="PS50893"/>
    </source>
</evidence>
<keyword evidence="8" id="KW-0406">Ion transport</keyword>
<dbReference type="PROSITE" id="PS00211">
    <property type="entry name" value="ABC_TRANSPORTER_1"/>
    <property type="match status" value="1"/>
</dbReference>
<gene>
    <name evidence="11" type="ORF">GCWU000342_00076</name>
</gene>
<evidence type="ECO:0000256" key="6">
    <source>
        <dbReference type="ARBA" id="ARBA00022840"/>
    </source>
</evidence>
<accession>C4G8A9</accession>
<evidence type="ECO:0000313" key="12">
    <source>
        <dbReference type="Proteomes" id="UP000003494"/>
    </source>
</evidence>
<dbReference type="GO" id="GO:0005524">
    <property type="term" value="F:ATP binding"/>
    <property type="evidence" value="ECO:0007669"/>
    <property type="project" value="UniProtKB-KW"/>
</dbReference>
<dbReference type="STRING" id="626523.GCWU000342_00076"/>
<dbReference type="GO" id="GO:0016887">
    <property type="term" value="F:ATP hydrolysis activity"/>
    <property type="evidence" value="ECO:0007669"/>
    <property type="project" value="InterPro"/>
</dbReference>
<dbReference type="InterPro" id="IPR003439">
    <property type="entry name" value="ABC_transporter-like_ATP-bd"/>
</dbReference>
<dbReference type="SMART" id="SM00382">
    <property type="entry name" value="AAA"/>
    <property type="match status" value="1"/>
</dbReference>
<evidence type="ECO:0000256" key="4">
    <source>
        <dbReference type="ARBA" id="ARBA00022496"/>
    </source>
</evidence>
<evidence type="ECO:0000256" key="7">
    <source>
        <dbReference type="ARBA" id="ARBA00023004"/>
    </source>
</evidence>
<keyword evidence="2" id="KW-0813">Transport</keyword>
<dbReference type="InterPro" id="IPR051535">
    <property type="entry name" value="Siderophore_ABC-ATPase"/>
</dbReference>
<keyword evidence="9" id="KW-0472">Membrane</keyword>
<dbReference type="InterPro" id="IPR017871">
    <property type="entry name" value="ABC_transporter-like_CS"/>
</dbReference>
<evidence type="ECO:0000256" key="3">
    <source>
        <dbReference type="ARBA" id="ARBA00022475"/>
    </source>
</evidence>
<comment type="subcellular location">
    <subcellularLocation>
        <location evidence="1">Cell membrane</location>
        <topology evidence="1">Peripheral membrane protein</topology>
    </subcellularLocation>
</comment>
<keyword evidence="12" id="KW-1185">Reference proteome</keyword>
<dbReference type="Gene3D" id="3.40.50.300">
    <property type="entry name" value="P-loop containing nucleotide triphosphate hydrolases"/>
    <property type="match status" value="1"/>
</dbReference>
<dbReference type="SUPFAM" id="SSF52540">
    <property type="entry name" value="P-loop containing nucleoside triphosphate hydrolases"/>
    <property type="match status" value="1"/>
</dbReference>
<evidence type="ECO:0000256" key="2">
    <source>
        <dbReference type="ARBA" id="ARBA00022448"/>
    </source>
</evidence>